<proteinExistence type="predicted"/>
<dbReference type="SUPFAM" id="SSF51905">
    <property type="entry name" value="FAD/NAD(P)-binding domain"/>
    <property type="match status" value="1"/>
</dbReference>
<dbReference type="EMBL" id="DF933813">
    <property type="protein sequence ID" value="GAM35256.1"/>
    <property type="molecule type" value="Genomic_DNA"/>
</dbReference>
<dbReference type="PANTHER" id="PTHR15192">
    <property type="entry name" value="PROTEIN CBG05349"/>
    <property type="match status" value="1"/>
</dbReference>
<sequence>MTPPSVGSDNDNDIDIDIDIDTVIVGNGPSSMILSYILHGHLPYYSADTPHPDSLLHAKLKDSPCLLRPDLDALTCHFGASLLSYSTQALPINVLLDTLLRPQGEVDDLGEVTNLQWHYKPHRAVPHIVVGNAPQPGGLWAMDDPIHISWDIGTLSYAGMLSLPGYTFADHYRNTTGNELAAFTRPSRRELADYLRAYPAQAGIADSFRDKTMVDGIHRVPGGFYIPSHRIRCKHLVLASGIFSHLIQPPPLLAPLLTLPKSDPSCRYPLLVVGSGFTAADAIISAPSGQPILHTFLWNPNVRPSPLKSCHQQAYPEYAGIYRLMKRAALSSSSSRAGSRPKARRLASTSFLESRNWDDIYEGLPNCVVEDVQLKEDHAIVTLALEDGTKLSRPVCGLVYGVGRRGALDYLDSSLRAEVLRDANHSDDGMISAKTLRTKVMEDLEVAPDVFVIGSLTGDSLIRFAYGGCVYAAYSLISASGGCSGICTPKQPAGTPTGGRHALMNGVDGHTAARRPKLKTTVSFGNDCQESLVPRKSSWWNTICSLLF</sequence>
<evidence type="ECO:0000313" key="2">
    <source>
        <dbReference type="Proteomes" id="UP000053095"/>
    </source>
</evidence>
<dbReference type="PANTHER" id="PTHR15192:SF8">
    <property type="entry name" value="FAD_NAD(P)-BINDING DOMAIN-CONTAINING PROTEIN"/>
    <property type="match status" value="1"/>
</dbReference>
<name>A0A6V8H3L9_TALPI</name>
<dbReference type="Proteomes" id="UP000053095">
    <property type="component" value="Unassembled WGS sequence"/>
</dbReference>
<dbReference type="InterPro" id="IPR029731">
    <property type="entry name" value="OSGIN1/2"/>
</dbReference>
<keyword evidence="2" id="KW-1185">Reference proteome</keyword>
<dbReference type="InterPro" id="IPR036188">
    <property type="entry name" value="FAD/NAD-bd_sf"/>
</dbReference>
<comment type="caution">
    <text evidence="1">The sequence shown here is derived from an EMBL/GenBank/DDBJ whole genome shotgun (WGS) entry which is preliminary data.</text>
</comment>
<gene>
    <name evidence="1" type="ORF">TCE0_017r03448</name>
</gene>
<dbReference type="AlphaFoldDB" id="A0A6V8H3L9"/>
<evidence type="ECO:0000313" key="1">
    <source>
        <dbReference type="EMBL" id="GAM35256.1"/>
    </source>
</evidence>
<organism evidence="1 2">
    <name type="scientific">Talaromyces pinophilus</name>
    <name type="common">Penicillium pinophilum</name>
    <dbReference type="NCBI Taxonomy" id="128442"/>
    <lineage>
        <taxon>Eukaryota</taxon>
        <taxon>Fungi</taxon>
        <taxon>Dikarya</taxon>
        <taxon>Ascomycota</taxon>
        <taxon>Pezizomycotina</taxon>
        <taxon>Eurotiomycetes</taxon>
        <taxon>Eurotiomycetidae</taxon>
        <taxon>Eurotiales</taxon>
        <taxon>Trichocomaceae</taxon>
        <taxon>Talaromyces</taxon>
        <taxon>Talaromyces sect. Talaromyces</taxon>
    </lineage>
</organism>
<protein>
    <submittedName>
        <fullName evidence="1">Uncharacterized protein</fullName>
    </submittedName>
</protein>
<accession>A0A6V8H3L9</accession>
<reference evidence="2" key="1">
    <citation type="journal article" date="2015" name="Genome Announc.">
        <title>Draft genome sequence of Talaromyces cellulolyticus strain Y-94, a source of lignocellulosic biomass-degrading enzymes.</title>
        <authorList>
            <person name="Fujii T."/>
            <person name="Koike H."/>
            <person name="Sawayama S."/>
            <person name="Yano S."/>
            <person name="Inoue H."/>
        </authorList>
    </citation>
    <scope>NUCLEOTIDE SEQUENCE [LARGE SCALE GENOMIC DNA]</scope>
    <source>
        <strain evidence="2">Y-94</strain>
    </source>
</reference>
<dbReference type="Gene3D" id="3.50.50.60">
    <property type="entry name" value="FAD/NAD(P)-binding domain"/>
    <property type="match status" value="1"/>
</dbReference>